<name>A0A8H3S3S9_9EURO</name>
<comment type="caution">
    <text evidence="3">The sequence shown here is derived from an EMBL/GenBank/DDBJ whole genome shotgun (WGS) entry which is preliminary data.</text>
</comment>
<feature type="region of interest" description="Disordered" evidence="1">
    <location>
        <begin position="482"/>
        <end position="504"/>
    </location>
</feature>
<dbReference type="PANTHER" id="PTHR38113">
    <property type="match status" value="1"/>
</dbReference>
<protein>
    <recommendedName>
        <fullName evidence="2">DUF2293 domain-containing protein</fullName>
    </recommendedName>
</protein>
<reference evidence="3 4" key="1">
    <citation type="submission" date="2020-01" db="EMBL/GenBank/DDBJ databases">
        <title>Draft genome sequence of Aspergillus udagawae IFM 46972.</title>
        <authorList>
            <person name="Takahashi H."/>
            <person name="Yaguchi T."/>
        </authorList>
    </citation>
    <scope>NUCLEOTIDE SEQUENCE [LARGE SCALE GENOMIC DNA]</scope>
    <source>
        <strain evidence="3 4">IFM 46972</strain>
    </source>
</reference>
<dbReference type="EMBL" id="BLKC01000080">
    <property type="protein sequence ID" value="GFF49781.1"/>
    <property type="molecule type" value="Genomic_DNA"/>
</dbReference>
<evidence type="ECO:0000313" key="3">
    <source>
        <dbReference type="EMBL" id="GFF49781.1"/>
    </source>
</evidence>
<evidence type="ECO:0000256" key="1">
    <source>
        <dbReference type="SAM" id="MobiDB-lite"/>
    </source>
</evidence>
<evidence type="ECO:0000259" key="2">
    <source>
        <dbReference type="Pfam" id="PF10056"/>
    </source>
</evidence>
<dbReference type="AlphaFoldDB" id="A0A8H3S3S9"/>
<dbReference type="Proteomes" id="UP000465221">
    <property type="component" value="Unassembled WGS sequence"/>
</dbReference>
<feature type="region of interest" description="Disordered" evidence="1">
    <location>
        <begin position="711"/>
        <end position="739"/>
    </location>
</feature>
<dbReference type="Pfam" id="PF10056">
    <property type="entry name" value="DUF2293"/>
    <property type="match status" value="1"/>
</dbReference>
<dbReference type="PANTHER" id="PTHR38113:SF1">
    <property type="entry name" value="DUF2293 DOMAIN-CONTAINING PROTEIN"/>
    <property type="match status" value="1"/>
</dbReference>
<feature type="domain" description="DUF2293" evidence="2">
    <location>
        <begin position="141"/>
        <end position="223"/>
    </location>
</feature>
<feature type="compositionally biased region" description="Basic and acidic residues" evidence="1">
    <location>
        <begin position="411"/>
        <end position="428"/>
    </location>
</feature>
<sequence>MVRVFRRPASALARRLPSRTTKRTLRKHKVILESITQEKKKLRSVISFEAKAPPGYTFIPAGNPQLTGACKELCRKDGLKVYAVTTTPHMHTHNLSQHVHRIGYHFPSAVVATVNAAAGESRHANPEASQITINTEARDVLRDLFPNIPDNDLNQIIKTAFQKGQRKVGTAVELPLARRAQLAVVAHIRHIYTDYDRLLKTTSFHEARSAVEEPTLAKLVEWRGDDENGKTVLEDVFREVIVISDDDDSDAEEGEVSRSVNRDHSIEIVSSHQRAEELHTRPVNFAHPTVQESHLDISDDEPPPGFRFIPESPKKQRIDRRGFSRYHAWDRALNRYRKGTYQHRFYADSTGHRGPLLTAQQPVQESITFDPGAASHRPITTLRHVSVGPYITSKAKILDHGQRRTLTRPLVENRRTDAERSGHEDAQKTHIRPPLISHEPSNLERLVHLPNQRSDASRLADRDLVEHISTDQQRARLDQRLNSPNTPVFVGGPTEIQGRSRVPSGAMSRIPGPPYLGMQPNPQDHVLPSIETPPSLQQIRCPPNAHLDQLTRRISGGFTIRSVTPRRPAPQDSLLQRESDVTRIPASKRRRVANHDPATYIEPRSDVEPIVPVDTHAKQQYVYLGNASPRSFTSQSGAPIRRRYMVPVKSSYLADRYPGESQGPSNYATQPVPEVVVDQWQYSNFKSKTAWEHQPKHQLEQYRELYPFHRSSGQTHVSSGAGYGSAPANERYNGVSKLPDTASEARRVYGDRRIHQEQASEATYMPVSQDFGHHHHRTFDPYGASKSSIYADDFVRPIDYSDDVRLVSQRQHGHVQATGPIDSLPGPTNDHLRHYSSRESINLPYSTLVNPPRTAPNHRGAEISRRADDQVLVDDWGTSCYSRHETYGSSLALDRDGRGGEPQLQQIGKLVLTYHHRENSDIPHI</sequence>
<evidence type="ECO:0000313" key="4">
    <source>
        <dbReference type="Proteomes" id="UP000465221"/>
    </source>
</evidence>
<accession>A0A8H3S3S9</accession>
<dbReference type="InterPro" id="IPR018744">
    <property type="entry name" value="DUF2293"/>
</dbReference>
<proteinExistence type="predicted"/>
<gene>
    <name evidence="3" type="ORF">IFM46972_08886</name>
</gene>
<feature type="region of interest" description="Disordered" evidence="1">
    <location>
        <begin position="403"/>
        <end position="440"/>
    </location>
</feature>
<organism evidence="3 4">
    <name type="scientific">Aspergillus udagawae</name>
    <dbReference type="NCBI Taxonomy" id="91492"/>
    <lineage>
        <taxon>Eukaryota</taxon>
        <taxon>Fungi</taxon>
        <taxon>Dikarya</taxon>
        <taxon>Ascomycota</taxon>
        <taxon>Pezizomycotina</taxon>
        <taxon>Eurotiomycetes</taxon>
        <taxon>Eurotiomycetidae</taxon>
        <taxon>Eurotiales</taxon>
        <taxon>Aspergillaceae</taxon>
        <taxon>Aspergillus</taxon>
        <taxon>Aspergillus subgen. Fumigati</taxon>
    </lineage>
</organism>